<sequence>MDSQYLYKSSDLMKKIKQWELEYDIKKLKSSLSEVVKKALEKVGISEIGIFDASIGLSYPKYFDFNEITSKLKRHGYNYLTYLIEDFYNKGEYGYLTIYIYYNKKGNRKVLSCHLNPLLYKIICSDYNGKKFTLSDPLQKCPFPEDIKKSTLNILYDILDQGELTNMGNKSMNIVIKASGYPDNQIKANPLISIHKSEYNNEFKYNENGFNVNITWWYLNRSSKS</sequence>
<evidence type="ECO:0000313" key="2">
    <source>
        <dbReference type="EMBL" id="PVU68575.1"/>
    </source>
</evidence>
<comment type="caution">
    <text evidence="2">The sequence shown here is derived from an EMBL/GenBank/DDBJ whole genome shotgun (WGS) entry which is preliminary data.</text>
</comment>
<dbReference type="Proteomes" id="UP000245509">
    <property type="component" value="Unassembled WGS sequence"/>
</dbReference>
<accession>A0A2T9WL74</accession>
<name>A0A2T9WL74_NANST</name>
<gene>
    <name evidence="1" type="ORF">DDW03_001850</name>
    <name evidence="2" type="ORF">DDW03_01865</name>
</gene>
<protein>
    <submittedName>
        <fullName evidence="2">Uncharacterized protein</fullName>
    </submittedName>
</protein>
<dbReference type="AlphaFoldDB" id="A0A2T9WL74"/>
<reference evidence="2" key="1">
    <citation type="journal article" date="2015" name="Appl. Environ. Microbiol.">
        <title>Nanoarchaeota, Their Sulfolobales Host, and Nanoarchaeota Virus Distribution across Yellowstone National Park Hot Springs.</title>
        <authorList>
            <person name="Munson-McGee J.H."/>
            <person name="Field E.K."/>
            <person name="Bateson M."/>
            <person name="Rooney C."/>
            <person name="Stepanauskas R."/>
            <person name="Young M.J."/>
        </authorList>
    </citation>
    <scope>NUCLEOTIDE SEQUENCE [LARGE SCALE GENOMIC DNA]</scope>
    <source>
        <strain evidence="2">SCGC AB-777_F03</strain>
    </source>
</reference>
<dbReference type="EMBL" id="QEFP01000007">
    <property type="protein sequence ID" value="PVU68575.1"/>
    <property type="molecule type" value="Genomic_DNA"/>
</dbReference>
<proteinExistence type="predicted"/>
<reference evidence="2" key="2">
    <citation type="submission" date="2017-05" db="EMBL/GenBank/DDBJ databases">
        <authorList>
            <person name="Song R."/>
            <person name="Chenine A.L."/>
            <person name="Ruprecht R.M."/>
        </authorList>
    </citation>
    <scope>NUCLEOTIDE SEQUENCE</scope>
    <source>
        <strain evidence="2">SCGC AB-777_F03</strain>
    </source>
</reference>
<reference evidence="1" key="3">
    <citation type="submission" date="2017-05" db="EMBL/GenBank/DDBJ databases">
        <authorList>
            <person name="Munson-Mcgee J.H."/>
        </authorList>
    </citation>
    <scope>NUCLEOTIDE SEQUENCE</scope>
    <source>
        <strain evidence="1">SCGC AB-777_F03</strain>
    </source>
</reference>
<reference evidence="1" key="4">
    <citation type="submission" date="2021-11" db="EMBL/GenBank/DDBJ databases">
        <authorList>
            <person name="Munson-Mcgee J."/>
            <person name="Field E."/>
            <person name="Bateson M."/>
            <person name="Rooney C."/>
            <person name="Stepanauskas R."/>
            <person name="Young M."/>
        </authorList>
    </citation>
    <scope>NUCLEOTIDE SEQUENCE</scope>
    <source>
        <strain evidence="1">SCGC AB-777_F03</strain>
    </source>
</reference>
<evidence type="ECO:0000313" key="1">
    <source>
        <dbReference type="EMBL" id="MCC5447140.1"/>
    </source>
</evidence>
<dbReference type="EMBL" id="QEFP02000010">
    <property type="protein sequence ID" value="MCC5447140.1"/>
    <property type="molecule type" value="Genomic_DNA"/>
</dbReference>
<organism evidence="2">
    <name type="scientific">Nanobsidianus stetteri</name>
    <dbReference type="NCBI Taxonomy" id="1294122"/>
    <lineage>
        <taxon>Archaea</taxon>
        <taxon>Nanobdellota</taxon>
        <taxon>Candidatus Nanoarchaeia</taxon>
        <taxon>Nanoarchaeales</taxon>
        <taxon>Nanopusillaceae</taxon>
        <taxon>Candidatus Nanobsidianus</taxon>
    </lineage>
</organism>
<dbReference type="RefSeq" id="WP_228615363.1">
    <property type="nucleotide sequence ID" value="NZ_QEFP02000010.1"/>
</dbReference>